<accession>A0AAV1RZU7</accession>
<evidence type="ECO:0000313" key="1">
    <source>
        <dbReference type="EMBL" id="CAK7343452.1"/>
    </source>
</evidence>
<dbReference type="Proteomes" id="UP001314170">
    <property type="component" value="Unassembled WGS sequence"/>
</dbReference>
<comment type="caution">
    <text evidence="1">The sequence shown here is derived from an EMBL/GenBank/DDBJ whole genome shotgun (WGS) entry which is preliminary data.</text>
</comment>
<organism evidence="1 2">
    <name type="scientific">Dovyalis caffra</name>
    <dbReference type="NCBI Taxonomy" id="77055"/>
    <lineage>
        <taxon>Eukaryota</taxon>
        <taxon>Viridiplantae</taxon>
        <taxon>Streptophyta</taxon>
        <taxon>Embryophyta</taxon>
        <taxon>Tracheophyta</taxon>
        <taxon>Spermatophyta</taxon>
        <taxon>Magnoliopsida</taxon>
        <taxon>eudicotyledons</taxon>
        <taxon>Gunneridae</taxon>
        <taxon>Pentapetalae</taxon>
        <taxon>rosids</taxon>
        <taxon>fabids</taxon>
        <taxon>Malpighiales</taxon>
        <taxon>Salicaceae</taxon>
        <taxon>Flacourtieae</taxon>
        <taxon>Dovyalis</taxon>
    </lineage>
</organism>
<protein>
    <submittedName>
        <fullName evidence="1">Uncharacterized protein</fullName>
    </submittedName>
</protein>
<evidence type="ECO:0000313" key="2">
    <source>
        <dbReference type="Proteomes" id="UP001314170"/>
    </source>
</evidence>
<proteinExistence type="predicted"/>
<dbReference type="EMBL" id="CAWUPB010001160">
    <property type="protein sequence ID" value="CAK7343452.1"/>
    <property type="molecule type" value="Genomic_DNA"/>
</dbReference>
<reference evidence="1 2" key="1">
    <citation type="submission" date="2024-01" db="EMBL/GenBank/DDBJ databases">
        <authorList>
            <person name="Waweru B."/>
        </authorList>
    </citation>
    <scope>NUCLEOTIDE SEQUENCE [LARGE SCALE GENOMIC DNA]</scope>
</reference>
<sequence>MEQQQQKLGRERGGNKLVEHYQARLAYKHENEQAWLEDALPDTESIIILDVFLILNHED</sequence>
<keyword evidence="2" id="KW-1185">Reference proteome</keyword>
<gene>
    <name evidence="1" type="ORF">DCAF_LOCUS17315</name>
</gene>
<dbReference type="AlphaFoldDB" id="A0AAV1RZU7"/>
<name>A0AAV1RZU7_9ROSI</name>